<reference evidence="1" key="1">
    <citation type="journal article" date="2020" name="Stud. Mycol.">
        <title>101 Dothideomycetes genomes: a test case for predicting lifestyles and emergence of pathogens.</title>
        <authorList>
            <person name="Haridas S."/>
            <person name="Albert R."/>
            <person name="Binder M."/>
            <person name="Bloem J."/>
            <person name="Labutti K."/>
            <person name="Salamov A."/>
            <person name="Andreopoulos B."/>
            <person name="Baker S."/>
            <person name="Barry K."/>
            <person name="Bills G."/>
            <person name="Bluhm B."/>
            <person name="Cannon C."/>
            <person name="Castanera R."/>
            <person name="Culley D."/>
            <person name="Daum C."/>
            <person name="Ezra D."/>
            <person name="Gonzalez J."/>
            <person name="Henrissat B."/>
            <person name="Kuo A."/>
            <person name="Liang C."/>
            <person name="Lipzen A."/>
            <person name="Lutzoni F."/>
            <person name="Magnuson J."/>
            <person name="Mondo S."/>
            <person name="Nolan M."/>
            <person name="Ohm R."/>
            <person name="Pangilinan J."/>
            <person name="Park H.-J."/>
            <person name="Ramirez L."/>
            <person name="Alfaro M."/>
            <person name="Sun H."/>
            <person name="Tritt A."/>
            <person name="Yoshinaga Y."/>
            <person name="Zwiers L.-H."/>
            <person name="Turgeon B."/>
            <person name="Goodwin S."/>
            <person name="Spatafora J."/>
            <person name="Crous P."/>
            <person name="Grigoriev I."/>
        </authorList>
    </citation>
    <scope>NUCLEOTIDE SEQUENCE</scope>
    <source>
        <strain evidence="1">Tuck. ex Michener</strain>
    </source>
</reference>
<dbReference type="AlphaFoldDB" id="A0A6A6H0C3"/>
<dbReference type="InterPro" id="IPR036397">
    <property type="entry name" value="RNaseH_sf"/>
</dbReference>
<dbReference type="SUPFAM" id="SSF53098">
    <property type="entry name" value="Ribonuclease H-like"/>
    <property type="match status" value="1"/>
</dbReference>
<dbReference type="Proteomes" id="UP000800092">
    <property type="component" value="Unassembled WGS sequence"/>
</dbReference>
<sequence>MDDYGEELSRLWLPDKIYRAREVQSVGLLAYDQEKQITQHRLFSYAAGVHVNAHSMVVRIDGACRNNGSPSAKASYGIWFGPESKHNVCGLIDSSIPQTSSRAETEALSKALEIIREICHEDFTLLRNSRRFMIHWMKWSTVMMVASNANFG</sequence>
<dbReference type="GO" id="GO:0003676">
    <property type="term" value="F:nucleic acid binding"/>
    <property type="evidence" value="ECO:0007669"/>
    <property type="project" value="InterPro"/>
</dbReference>
<keyword evidence="2" id="KW-1185">Reference proteome</keyword>
<accession>A0A6A6H0C3</accession>
<organism evidence="1 2">
    <name type="scientific">Viridothelium virens</name>
    <name type="common">Speckled blister lichen</name>
    <name type="synonym">Trypethelium virens</name>
    <dbReference type="NCBI Taxonomy" id="1048519"/>
    <lineage>
        <taxon>Eukaryota</taxon>
        <taxon>Fungi</taxon>
        <taxon>Dikarya</taxon>
        <taxon>Ascomycota</taxon>
        <taxon>Pezizomycotina</taxon>
        <taxon>Dothideomycetes</taxon>
        <taxon>Dothideomycetes incertae sedis</taxon>
        <taxon>Trypetheliales</taxon>
        <taxon>Trypetheliaceae</taxon>
        <taxon>Viridothelium</taxon>
    </lineage>
</organism>
<evidence type="ECO:0008006" key="3">
    <source>
        <dbReference type="Google" id="ProtNLM"/>
    </source>
</evidence>
<gene>
    <name evidence="1" type="ORF">EV356DRAFT_471771</name>
</gene>
<dbReference type="EMBL" id="ML991826">
    <property type="protein sequence ID" value="KAF2231524.1"/>
    <property type="molecule type" value="Genomic_DNA"/>
</dbReference>
<evidence type="ECO:0000313" key="2">
    <source>
        <dbReference type="Proteomes" id="UP000800092"/>
    </source>
</evidence>
<name>A0A6A6H0C3_VIRVR</name>
<dbReference type="OrthoDB" id="245563at2759"/>
<proteinExistence type="predicted"/>
<dbReference type="Gene3D" id="3.30.420.10">
    <property type="entry name" value="Ribonuclease H-like superfamily/Ribonuclease H"/>
    <property type="match status" value="1"/>
</dbReference>
<dbReference type="InterPro" id="IPR012337">
    <property type="entry name" value="RNaseH-like_sf"/>
</dbReference>
<protein>
    <recommendedName>
        <fullName evidence="3">RNase H type-1 domain-containing protein</fullName>
    </recommendedName>
</protein>
<evidence type="ECO:0000313" key="1">
    <source>
        <dbReference type="EMBL" id="KAF2231524.1"/>
    </source>
</evidence>